<keyword evidence="2" id="KW-1185">Reference proteome</keyword>
<protein>
    <submittedName>
        <fullName evidence="1">Uncharacterized protein</fullName>
    </submittedName>
</protein>
<reference evidence="1 2" key="1">
    <citation type="submission" date="2021-06" db="EMBL/GenBank/DDBJ databases">
        <title>Caerostris extrusa draft genome.</title>
        <authorList>
            <person name="Kono N."/>
            <person name="Arakawa K."/>
        </authorList>
    </citation>
    <scope>NUCLEOTIDE SEQUENCE [LARGE SCALE GENOMIC DNA]</scope>
</reference>
<evidence type="ECO:0000313" key="2">
    <source>
        <dbReference type="Proteomes" id="UP001054945"/>
    </source>
</evidence>
<gene>
    <name evidence="1" type="primary">AVEN_207619_1</name>
    <name evidence="1" type="ORF">CEXT_163031</name>
</gene>
<sequence>MSPKGRDVCRPVCMSGSKHEEPFNSSYQAPRFSDGSANEILLPNSSPSATVTELLRELQQNLSDDFNKKLEEWQRCRTGGHPEESLC</sequence>
<dbReference type="AlphaFoldDB" id="A0AAV4Y9P7"/>
<dbReference type="Proteomes" id="UP001054945">
    <property type="component" value="Unassembled WGS sequence"/>
</dbReference>
<name>A0AAV4Y9P7_CAEEX</name>
<accession>A0AAV4Y9P7</accession>
<dbReference type="EMBL" id="BPLR01018932">
    <property type="protein sequence ID" value="GIZ03284.1"/>
    <property type="molecule type" value="Genomic_DNA"/>
</dbReference>
<evidence type="ECO:0000313" key="1">
    <source>
        <dbReference type="EMBL" id="GIZ03284.1"/>
    </source>
</evidence>
<organism evidence="1 2">
    <name type="scientific">Caerostris extrusa</name>
    <name type="common">Bark spider</name>
    <name type="synonym">Caerostris bankana</name>
    <dbReference type="NCBI Taxonomy" id="172846"/>
    <lineage>
        <taxon>Eukaryota</taxon>
        <taxon>Metazoa</taxon>
        <taxon>Ecdysozoa</taxon>
        <taxon>Arthropoda</taxon>
        <taxon>Chelicerata</taxon>
        <taxon>Arachnida</taxon>
        <taxon>Araneae</taxon>
        <taxon>Araneomorphae</taxon>
        <taxon>Entelegynae</taxon>
        <taxon>Araneoidea</taxon>
        <taxon>Araneidae</taxon>
        <taxon>Caerostris</taxon>
    </lineage>
</organism>
<proteinExistence type="predicted"/>
<comment type="caution">
    <text evidence="1">The sequence shown here is derived from an EMBL/GenBank/DDBJ whole genome shotgun (WGS) entry which is preliminary data.</text>
</comment>